<proteinExistence type="predicted"/>
<organism evidence="1 2">
    <name type="scientific">Schistosoma margrebowiei</name>
    <dbReference type="NCBI Taxonomy" id="48269"/>
    <lineage>
        <taxon>Eukaryota</taxon>
        <taxon>Metazoa</taxon>
        <taxon>Spiralia</taxon>
        <taxon>Lophotrochozoa</taxon>
        <taxon>Platyhelminthes</taxon>
        <taxon>Trematoda</taxon>
        <taxon>Digenea</taxon>
        <taxon>Strigeidida</taxon>
        <taxon>Schistosomatoidea</taxon>
        <taxon>Schistosomatidae</taxon>
        <taxon>Schistosoma</taxon>
    </lineage>
</organism>
<dbReference type="EMBL" id="UZAI01008539">
    <property type="protein sequence ID" value="VDP02266.1"/>
    <property type="molecule type" value="Genomic_DNA"/>
</dbReference>
<evidence type="ECO:0000313" key="1">
    <source>
        <dbReference type="EMBL" id="VDP02266.1"/>
    </source>
</evidence>
<reference evidence="1 2" key="1">
    <citation type="submission" date="2018-11" db="EMBL/GenBank/DDBJ databases">
        <authorList>
            <consortium name="Pathogen Informatics"/>
        </authorList>
    </citation>
    <scope>NUCLEOTIDE SEQUENCE [LARGE SCALE GENOMIC DNA]</scope>
    <source>
        <strain evidence="1 2">Zambia</strain>
    </source>
</reference>
<name>A0A3P8E563_9TREM</name>
<evidence type="ECO:0000313" key="2">
    <source>
        <dbReference type="Proteomes" id="UP000277204"/>
    </source>
</evidence>
<sequence length="51" mass="6262">MCIVPDDLVLPKEQLWLEYYQIQVPSTLKYYQKVTKKNREYCPQFSFYPKV</sequence>
<dbReference type="Proteomes" id="UP000277204">
    <property type="component" value="Unassembled WGS sequence"/>
</dbReference>
<keyword evidence="2" id="KW-1185">Reference proteome</keyword>
<gene>
    <name evidence="1" type="ORF">SMRZ_LOCUS12818</name>
</gene>
<dbReference type="AlphaFoldDB" id="A0A3P8E563"/>
<protein>
    <submittedName>
        <fullName evidence="1">Uncharacterized protein</fullName>
    </submittedName>
</protein>
<accession>A0A3P8E563</accession>